<dbReference type="GO" id="GO:0016020">
    <property type="term" value="C:membrane"/>
    <property type="evidence" value="ECO:0007669"/>
    <property type="project" value="TreeGrafter"/>
</dbReference>
<evidence type="ECO:0000313" key="4">
    <source>
        <dbReference type="Proteomes" id="UP000199021"/>
    </source>
</evidence>
<dbReference type="PANTHER" id="PTHR44196">
    <property type="entry name" value="DEHYDROGENASE/REDUCTASE SDR FAMILY MEMBER 7B"/>
    <property type="match status" value="1"/>
</dbReference>
<reference evidence="4" key="1">
    <citation type="submission" date="2016-10" db="EMBL/GenBank/DDBJ databases">
        <authorList>
            <person name="Varghese N."/>
            <person name="Submissions S."/>
        </authorList>
    </citation>
    <scope>NUCLEOTIDE SEQUENCE [LARGE SCALE GENOMIC DNA]</scope>
    <source>
        <strain evidence="4">DSM 24740</strain>
    </source>
</reference>
<sequence>MKGHVLITGATKGIGRACAMRFAQAGWSVTAVARTTEDLQQMQRVWAKNYPNSVLHTHAADLSDAKGVSSVPQGDYDVLLLNAAAFAPGQLLDEADLYTAMHQLNVLANHRLARRLLPGFVARQRGHLVVIGSTGTDHWKKYMTAYVATKYALRGLYLGWEAELAGSGVLTTLVAPGATLTASWENETPPPDILQPEEVAEVVFSAVTNQRTGRLLV</sequence>
<dbReference type="InParanoid" id="A0A1H9M1J8"/>
<evidence type="ECO:0000256" key="2">
    <source>
        <dbReference type="ARBA" id="ARBA00023002"/>
    </source>
</evidence>
<comment type="similarity">
    <text evidence="1">Belongs to the short-chain dehydrogenases/reductases (SDR) family.</text>
</comment>
<dbReference type="InterPro" id="IPR002347">
    <property type="entry name" value="SDR_fam"/>
</dbReference>
<dbReference type="EMBL" id="FOFB01000026">
    <property type="protein sequence ID" value="SER17357.1"/>
    <property type="molecule type" value="Genomic_DNA"/>
</dbReference>
<gene>
    <name evidence="3" type="ORF">SAMN05444359_12674</name>
</gene>
<dbReference type="InterPro" id="IPR036291">
    <property type="entry name" value="NAD(P)-bd_dom_sf"/>
</dbReference>
<evidence type="ECO:0000256" key="1">
    <source>
        <dbReference type="ARBA" id="ARBA00006484"/>
    </source>
</evidence>
<protein>
    <submittedName>
        <fullName evidence="3">Short-chain dehydrogenase</fullName>
    </submittedName>
</protein>
<dbReference type="PRINTS" id="PR00081">
    <property type="entry name" value="GDHRDH"/>
</dbReference>
<name>A0A1H9M1J8_9BACT</name>
<organism evidence="3 4">
    <name type="scientific">Neolewinella agarilytica</name>
    <dbReference type="NCBI Taxonomy" id="478744"/>
    <lineage>
        <taxon>Bacteria</taxon>
        <taxon>Pseudomonadati</taxon>
        <taxon>Bacteroidota</taxon>
        <taxon>Saprospiria</taxon>
        <taxon>Saprospirales</taxon>
        <taxon>Lewinellaceae</taxon>
        <taxon>Neolewinella</taxon>
    </lineage>
</organism>
<dbReference type="PANTHER" id="PTHR44196:SF1">
    <property type="entry name" value="DEHYDROGENASE_REDUCTASE SDR FAMILY MEMBER 7B"/>
    <property type="match status" value="1"/>
</dbReference>
<dbReference type="RefSeq" id="WP_090171974.1">
    <property type="nucleotide sequence ID" value="NZ_FOFB01000026.1"/>
</dbReference>
<dbReference type="STRING" id="478744.SAMN05444359_12674"/>
<dbReference type="SUPFAM" id="SSF51735">
    <property type="entry name" value="NAD(P)-binding Rossmann-fold domains"/>
    <property type="match status" value="1"/>
</dbReference>
<dbReference type="OrthoDB" id="9810734at2"/>
<dbReference type="AlphaFoldDB" id="A0A1H9M1J8"/>
<evidence type="ECO:0000313" key="3">
    <source>
        <dbReference type="EMBL" id="SER17357.1"/>
    </source>
</evidence>
<accession>A0A1H9M1J8</accession>
<dbReference type="Gene3D" id="3.40.50.720">
    <property type="entry name" value="NAD(P)-binding Rossmann-like Domain"/>
    <property type="match status" value="1"/>
</dbReference>
<dbReference type="GO" id="GO:0016491">
    <property type="term" value="F:oxidoreductase activity"/>
    <property type="evidence" value="ECO:0007669"/>
    <property type="project" value="UniProtKB-KW"/>
</dbReference>
<dbReference type="Pfam" id="PF00106">
    <property type="entry name" value="adh_short"/>
    <property type="match status" value="1"/>
</dbReference>
<proteinExistence type="inferred from homology"/>
<dbReference type="Proteomes" id="UP000199021">
    <property type="component" value="Unassembled WGS sequence"/>
</dbReference>
<dbReference type="CDD" id="cd05233">
    <property type="entry name" value="SDR_c"/>
    <property type="match status" value="1"/>
</dbReference>
<keyword evidence="4" id="KW-1185">Reference proteome</keyword>
<keyword evidence="2" id="KW-0560">Oxidoreductase</keyword>